<dbReference type="RefSeq" id="WP_317044335.1">
    <property type="nucleotide sequence ID" value="NZ_FTNY01000002.1"/>
</dbReference>
<evidence type="ECO:0000313" key="2">
    <source>
        <dbReference type="Proteomes" id="UP000186373"/>
    </source>
</evidence>
<gene>
    <name evidence="1" type="ORF">SAMN05421639_102673</name>
</gene>
<evidence type="ECO:0000313" key="1">
    <source>
        <dbReference type="EMBL" id="SIS33578.1"/>
    </source>
</evidence>
<sequence length="154" mass="16835">MFKDDQSIKGPSSKGSVKNIMASQQLKSAAVQKIDEKLQKADEAVKKSAKKAQEVYSGATQNSKMFMNQTLVPNNPSITETKVWAKQPTSKIHNAAAIPESLIAGINRVVMLDIVIEGQIIKHFKHFKLAQSASKHHEFSLTLAHDTSGRAGKP</sequence>
<dbReference type="Proteomes" id="UP000186373">
    <property type="component" value="Unassembled WGS sequence"/>
</dbReference>
<accession>A0A1N7I916</accession>
<name>A0A1N7I916_9FLAO</name>
<keyword evidence="2" id="KW-1185">Reference proteome</keyword>
<reference evidence="2" key="1">
    <citation type="submission" date="2017-01" db="EMBL/GenBank/DDBJ databases">
        <authorList>
            <person name="Varghese N."/>
            <person name="Submissions S."/>
        </authorList>
    </citation>
    <scope>NUCLEOTIDE SEQUENCE [LARGE SCALE GENOMIC DNA]</scope>
    <source>
        <strain evidence="2">DSM 17126</strain>
    </source>
</reference>
<dbReference type="AlphaFoldDB" id="A0A1N7I916"/>
<protein>
    <submittedName>
        <fullName evidence="1">Uncharacterized protein</fullName>
    </submittedName>
</protein>
<organism evidence="1 2">
    <name type="scientific">Chryseobacterium shigense</name>
    <dbReference type="NCBI Taxonomy" id="297244"/>
    <lineage>
        <taxon>Bacteria</taxon>
        <taxon>Pseudomonadati</taxon>
        <taxon>Bacteroidota</taxon>
        <taxon>Flavobacteriia</taxon>
        <taxon>Flavobacteriales</taxon>
        <taxon>Weeksellaceae</taxon>
        <taxon>Chryseobacterium group</taxon>
        <taxon>Chryseobacterium</taxon>
    </lineage>
</organism>
<proteinExistence type="predicted"/>
<dbReference type="EMBL" id="FTNY01000002">
    <property type="protein sequence ID" value="SIS33578.1"/>
    <property type="molecule type" value="Genomic_DNA"/>
</dbReference>